<dbReference type="EMBL" id="CP003389">
    <property type="protein sequence ID" value="AFE07499.1"/>
    <property type="molecule type" value="Genomic_DNA"/>
</dbReference>
<sequence>MYLGRGWRRTVVGATVLGFAVGGGWGCGGGAEKPDPDTCQDSKLGCPPDEQPSIPGELPPPGSGTQTPPGNENPQTQPPPVKEPEVVPPASGATLWFAKEGAAQDDLALDLAVDATTGDFFTAAVHGYDDLDARTPTDDAVDLVLTRRSGAGQTLWTHAYDVRVESTPVELRADVRARVAADGAGGMLLAGNIQGTVDLGTGKLSNGAIVARLSADGATLWAHRVPGELTVKDVAADAEGRLYVAYTAPGTVDLGNEVKGASAGVAVFTADGTAERAFAVGSAESEGAGAEPLSLAPGADGSVAVAGRYTGTVRFGTNVTQGSGSGSPFVALYRQNGALGWAKVRPGVKGSVRDVSRDTAGAVVAGGDFQGSFSWAGASLKGASSPSPFVVVTGADGTERWARDLGVDASVQGVAIHSTGEVLVVGYTYSWLENGASGTDGLGSAQLFTQRFDPTGQPLASRLFLGTAPEARGELYGVEAVPAVTLMPDGDAVLYGYTDRVTDFGVDKFKPTRGDVFLLRVKY</sequence>
<reference evidence="3" key="2">
    <citation type="submission" date="2012-03" db="EMBL/GenBank/DDBJ databases">
        <title>Genome sequence of the fruiting myxobacterium Corallococcus coralloides DSM 2259.</title>
        <authorList>
            <person name="Huntley S."/>
            <person name="Zhang Y."/>
            <person name="Treuner-Lange A."/>
            <person name="Sensen C.W."/>
            <person name="Sogaard-Andersen L."/>
        </authorList>
    </citation>
    <scope>NUCLEOTIDE SEQUENCE [LARGE SCALE GENOMIC DNA]</scope>
    <source>
        <strain evidence="3">ATCC 25202 / DSM 2259 / NBRC 100086 / M2</strain>
    </source>
</reference>
<accession>H8MLD8</accession>
<protein>
    <submittedName>
        <fullName evidence="2">Putative lipoprotein</fullName>
    </submittedName>
</protein>
<proteinExistence type="predicted"/>
<dbReference type="InParanoid" id="H8MLD8"/>
<dbReference type="Gene3D" id="2.80.10.50">
    <property type="match status" value="1"/>
</dbReference>
<evidence type="ECO:0000313" key="3">
    <source>
        <dbReference type="Proteomes" id="UP000007587"/>
    </source>
</evidence>
<evidence type="ECO:0000313" key="2">
    <source>
        <dbReference type="EMBL" id="AFE07499.1"/>
    </source>
</evidence>
<evidence type="ECO:0000256" key="1">
    <source>
        <dbReference type="SAM" id="MobiDB-lite"/>
    </source>
</evidence>
<organism evidence="2 3">
    <name type="scientific">Corallococcus coralloides (strain ATCC 25202 / DSM 2259 / NBRC 100086 / M2)</name>
    <name type="common">Myxococcus coralloides</name>
    <dbReference type="NCBI Taxonomy" id="1144275"/>
    <lineage>
        <taxon>Bacteria</taxon>
        <taxon>Pseudomonadati</taxon>
        <taxon>Myxococcota</taxon>
        <taxon>Myxococcia</taxon>
        <taxon>Myxococcales</taxon>
        <taxon>Cystobacterineae</taxon>
        <taxon>Myxococcaceae</taxon>
        <taxon>Corallococcus</taxon>
    </lineage>
</organism>
<dbReference type="AlphaFoldDB" id="H8MLD8"/>
<feature type="region of interest" description="Disordered" evidence="1">
    <location>
        <begin position="29"/>
        <end position="88"/>
    </location>
</feature>
<name>H8MLD8_CORCM</name>
<dbReference type="KEGG" id="ccx:COCOR_07371"/>
<keyword evidence="3" id="KW-1185">Reference proteome</keyword>
<dbReference type="InterPro" id="IPR011047">
    <property type="entry name" value="Quinoprotein_ADH-like_sf"/>
</dbReference>
<dbReference type="STRING" id="1144275.COCOR_07371"/>
<dbReference type="HOGENOM" id="CLU_517608_0_0_7"/>
<gene>
    <name evidence="2" type="ordered locus">COCOR_07371</name>
</gene>
<keyword evidence="2" id="KW-0449">Lipoprotein</keyword>
<dbReference type="SUPFAM" id="SSF50998">
    <property type="entry name" value="Quinoprotein alcohol dehydrogenase-like"/>
    <property type="match status" value="1"/>
</dbReference>
<dbReference type="eggNOG" id="COG1520">
    <property type="taxonomic scope" value="Bacteria"/>
</dbReference>
<dbReference type="Proteomes" id="UP000007587">
    <property type="component" value="Chromosome"/>
</dbReference>
<reference evidence="2 3" key="1">
    <citation type="journal article" date="2012" name="J. Bacteriol.">
        <title>Complete Genome Sequence of the Fruiting Myxobacterium Corallococcus coralloides DSM 2259.</title>
        <authorList>
            <person name="Huntley S."/>
            <person name="Zhang Y."/>
            <person name="Treuner-Lange A."/>
            <person name="Kneip S."/>
            <person name="Sensen C.W."/>
            <person name="Sogaard-Andersen L."/>
        </authorList>
    </citation>
    <scope>NUCLEOTIDE SEQUENCE [LARGE SCALE GENOMIC DNA]</scope>
    <source>
        <strain evidence="3">ATCC 25202 / DSM 2259 / NBRC 100086 / M2</strain>
    </source>
</reference>